<dbReference type="EMBL" id="FO704550">
    <property type="protein sequence ID" value="CDG16411.1"/>
    <property type="molecule type" value="Genomic_DNA"/>
</dbReference>
<dbReference type="HOGENOM" id="CLU_3428451_0_0_6"/>
<evidence type="ECO:0000313" key="2">
    <source>
        <dbReference type="Proteomes" id="UP000032721"/>
    </source>
</evidence>
<dbReference type="KEGG" id="xdo:XDD1_0708"/>
<accession>A0A068QP53</accession>
<organism evidence="1 2">
    <name type="scientific">Xenorhabdus doucetiae</name>
    <dbReference type="NCBI Taxonomy" id="351671"/>
    <lineage>
        <taxon>Bacteria</taxon>
        <taxon>Pseudomonadati</taxon>
        <taxon>Pseudomonadota</taxon>
        <taxon>Gammaproteobacteria</taxon>
        <taxon>Enterobacterales</taxon>
        <taxon>Morganellaceae</taxon>
        <taxon>Xenorhabdus</taxon>
    </lineage>
</organism>
<gene>
    <name evidence="1" type="ORF">XDD1_0708</name>
</gene>
<name>A0A068QP53_9GAMM</name>
<proteinExistence type="predicted"/>
<sequence length="20" mass="2582">MPEQLWKYKKLYKEQRITQA</sequence>
<dbReference type="AlphaFoldDB" id="A0A068QP53"/>
<dbReference type="Proteomes" id="UP000032721">
    <property type="component" value="Chromosome"/>
</dbReference>
<protein>
    <submittedName>
        <fullName evidence="1">Uncharacterized protein</fullName>
    </submittedName>
</protein>
<evidence type="ECO:0000313" key="1">
    <source>
        <dbReference type="EMBL" id="CDG16411.1"/>
    </source>
</evidence>
<reference evidence="1 2" key="1">
    <citation type="submission" date="2013-07" db="EMBL/GenBank/DDBJ databases">
        <authorList>
            <person name="Genoscope - CEA"/>
        </authorList>
    </citation>
    <scope>NUCLEOTIDE SEQUENCE [LARGE SCALE GENOMIC DNA]</scope>
    <source>
        <strain evidence="2">FRM16 / DSM 17909</strain>
    </source>
</reference>